<comment type="caution">
    <text evidence="5">The sequence shown here is derived from an EMBL/GenBank/DDBJ whole genome shotgun (WGS) entry which is preliminary data.</text>
</comment>
<reference evidence="5 6" key="1">
    <citation type="journal article" date="2014" name="BMC Genomics">
        <title>Comparison of environmental and isolate Sulfobacillus genomes reveals diverse carbon, sulfur, nitrogen, and hydrogen metabolisms.</title>
        <authorList>
            <person name="Justice N.B."/>
            <person name="Norman A."/>
            <person name="Brown C.T."/>
            <person name="Singh A."/>
            <person name="Thomas B.C."/>
            <person name="Banfield J.F."/>
        </authorList>
    </citation>
    <scope>NUCLEOTIDE SEQUENCE [LARGE SCALE GENOMIC DNA]</scope>
    <source>
        <strain evidence="5">AMDSBA3</strain>
    </source>
</reference>
<evidence type="ECO:0000256" key="1">
    <source>
        <dbReference type="ARBA" id="ARBA00006284"/>
    </source>
</evidence>
<dbReference type="InterPro" id="IPR036129">
    <property type="entry name" value="Glycerate_kinase_sf"/>
</dbReference>
<keyword evidence="2 4" id="KW-0808">Transferase</keyword>
<keyword evidence="3 4" id="KW-0418">Kinase</keyword>
<accession>A0A2T2WJT2</accession>
<dbReference type="Gene3D" id="3.40.50.10350">
    <property type="entry name" value="Glycerate kinase, domain 1"/>
    <property type="match status" value="1"/>
</dbReference>
<dbReference type="PIRSF" id="PIRSF006078">
    <property type="entry name" value="GlxK"/>
    <property type="match status" value="1"/>
</dbReference>
<gene>
    <name evidence="5" type="ORF">C7B45_06620</name>
</gene>
<protein>
    <submittedName>
        <fullName evidence="5">Glycerate kinase</fullName>
    </submittedName>
</protein>
<dbReference type="Gene3D" id="3.90.1510.10">
    <property type="entry name" value="Glycerate kinase, domain 2"/>
    <property type="match status" value="1"/>
</dbReference>
<dbReference type="InterPro" id="IPR018193">
    <property type="entry name" value="Glyc_kinase_flavodox-like_fold"/>
</dbReference>
<dbReference type="AlphaFoldDB" id="A0A2T2WJT2"/>
<dbReference type="InterPro" id="IPR018197">
    <property type="entry name" value="Glycerate_kinase_RE-like"/>
</dbReference>
<evidence type="ECO:0000256" key="3">
    <source>
        <dbReference type="ARBA" id="ARBA00022777"/>
    </source>
</evidence>
<dbReference type="SUPFAM" id="SSF110738">
    <property type="entry name" value="Glycerate kinase I"/>
    <property type="match status" value="1"/>
</dbReference>
<dbReference type="NCBIfam" id="TIGR00045">
    <property type="entry name" value="glycerate kinase"/>
    <property type="match status" value="1"/>
</dbReference>
<evidence type="ECO:0000313" key="5">
    <source>
        <dbReference type="EMBL" id="PSR22490.1"/>
    </source>
</evidence>
<dbReference type="GO" id="GO:0008887">
    <property type="term" value="F:glycerate kinase activity"/>
    <property type="evidence" value="ECO:0007669"/>
    <property type="project" value="UniProtKB-UniRule"/>
</dbReference>
<dbReference type="Proteomes" id="UP000241848">
    <property type="component" value="Unassembled WGS sequence"/>
</dbReference>
<proteinExistence type="inferred from homology"/>
<dbReference type="PANTHER" id="PTHR21599">
    <property type="entry name" value="GLYCERATE KINASE"/>
    <property type="match status" value="1"/>
</dbReference>
<evidence type="ECO:0000256" key="2">
    <source>
        <dbReference type="ARBA" id="ARBA00022679"/>
    </source>
</evidence>
<dbReference type="InterPro" id="IPR004381">
    <property type="entry name" value="Glycerate_kinase"/>
</dbReference>
<comment type="similarity">
    <text evidence="1 4">Belongs to the glycerate kinase type-1 family.</text>
</comment>
<dbReference type="EMBL" id="PXYV01000016">
    <property type="protein sequence ID" value="PSR22490.1"/>
    <property type="molecule type" value="Genomic_DNA"/>
</dbReference>
<dbReference type="Pfam" id="PF02595">
    <property type="entry name" value="Gly_kinase"/>
    <property type="match status" value="1"/>
</dbReference>
<sequence>MTKARIRVVIAPDSFKGALFADEVARAIARGLQRCPSVQWDLHLLPMADGGEGTGIVVRSLGGQPVSAEAESIYGVPSAAHWTRWGDKALVEAAVGSGFLPENARQADGEHTTSRGTGLLVAAALADASVDEVFVALGGTGSTDGGMGFLHALGAQFLDKAGRPLLPYGANLDQVAQYIPVGPLPKPLIGLYDVGVPLLGERGAVYQFGPQKGVAAHRLAAMDAAMAQYAALVDPLGTAVHAPGAGAAGGMGFAILACGGRLQGGAETVGEWCQLDRHVADADWVITGEGQIDRQTTEGKVVAWVLHCAQARKRPVIALAGSRARDLTLLHGQGLTFAMPIGLAPMSLPAAIAQTAESLEAASEEIGWFLGQSVLSAVHQKGVNNVQLDT</sequence>
<dbReference type="GO" id="GO:0031388">
    <property type="term" value="P:organic acid phosphorylation"/>
    <property type="evidence" value="ECO:0007669"/>
    <property type="project" value="UniProtKB-UniRule"/>
</dbReference>
<dbReference type="PANTHER" id="PTHR21599:SF0">
    <property type="entry name" value="GLYCERATE KINASE"/>
    <property type="match status" value="1"/>
</dbReference>
<evidence type="ECO:0000256" key="4">
    <source>
        <dbReference type="PIRNR" id="PIRNR006078"/>
    </source>
</evidence>
<organism evidence="5 6">
    <name type="scientific">Sulfobacillus acidophilus</name>
    <dbReference type="NCBI Taxonomy" id="53633"/>
    <lineage>
        <taxon>Bacteria</taxon>
        <taxon>Bacillati</taxon>
        <taxon>Bacillota</taxon>
        <taxon>Clostridia</taxon>
        <taxon>Eubacteriales</taxon>
        <taxon>Clostridiales Family XVII. Incertae Sedis</taxon>
        <taxon>Sulfobacillus</taxon>
    </lineage>
</organism>
<name>A0A2T2WJT2_9FIRM</name>
<evidence type="ECO:0000313" key="6">
    <source>
        <dbReference type="Proteomes" id="UP000241848"/>
    </source>
</evidence>